<feature type="region of interest" description="Disordered" evidence="1">
    <location>
        <begin position="168"/>
        <end position="207"/>
    </location>
</feature>
<evidence type="ECO:0000256" key="1">
    <source>
        <dbReference type="SAM" id="MobiDB-lite"/>
    </source>
</evidence>
<evidence type="ECO:0000313" key="3">
    <source>
        <dbReference type="Proteomes" id="UP001222325"/>
    </source>
</evidence>
<dbReference type="AlphaFoldDB" id="A0AAD6XTM6"/>
<reference evidence="2" key="1">
    <citation type="submission" date="2023-03" db="EMBL/GenBank/DDBJ databases">
        <title>Massive genome expansion in bonnet fungi (Mycena s.s.) driven by repeated elements and novel gene families across ecological guilds.</title>
        <authorList>
            <consortium name="Lawrence Berkeley National Laboratory"/>
            <person name="Harder C.B."/>
            <person name="Miyauchi S."/>
            <person name="Viragh M."/>
            <person name="Kuo A."/>
            <person name="Thoen E."/>
            <person name="Andreopoulos B."/>
            <person name="Lu D."/>
            <person name="Skrede I."/>
            <person name="Drula E."/>
            <person name="Henrissat B."/>
            <person name="Morin E."/>
            <person name="Kohler A."/>
            <person name="Barry K."/>
            <person name="LaButti K."/>
            <person name="Morin E."/>
            <person name="Salamov A."/>
            <person name="Lipzen A."/>
            <person name="Mereny Z."/>
            <person name="Hegedus B."/>
            <person name="Baldrian P."/>
            <person name="Stursova M."/>
            <person name="Weitz H."/>
            <person name="Taylor A."/>
            <person name="Grigoriev I.V."/>
            <person name="Nagy L.G."/>
            <person name="Martin F."/>
            <person name="Kauserud H."/>
        </authorList>
    </citation>
    <scope>NUCLEOTIDE SEQUENCE</scope>
    <source>
        <strain evidence="2">CBHHK173m</strain>
    </source>
</reference>
<feature type="region of interest" description="Disordered" evidence="1">
    <location>
        <begin position="100"/>
        <end position="156"/>
    </location>
</feature>
<dbReference type="EMBL" id="JARJCN010000031">
    <property type="protein sequence ID" value="KAJ7086404.1"/>
    <property type="molecule type" value="Genomic_DNA"/>
</dbReference>
<sequence>MHIISTINAKIQSVDDVPVVLVSLEGRRKFLPRPETYKEMQRLVRMHYEVDPLAVLQLHVSTWDVCGGENVEITEATYTLLAPFLESVSIIVATGYDRLMPTPSTTPSLRGGDETDDGLSVRERMEREKNQRRAPASQSRPVAAHRPIVESEDEEEVLVQSRYRQAPMKEFQVKQEPRALAPKEHDTSQAKSSRSVDTAEASLQATTSDADTHFHVLVSGPGEKCQEREFRTRGGHRVSNVLAGVCKKFRLDPDRFVLSFAHSFFFP</sequence>
<feature type="compositionally biased region" description="Polar residues" evidence="1">
    <location>
        <begin position="189"/>
        <end position="207"/>
    </location>
</feature>
<feature type="compositionally biased region" description="Basic and acidic residues" evidence="1">
    <location>
        <begin position="171"/>
        <end position="188"/>
    </location>
</feature>
<proteinExistence type="predicted"/>
<protein>
    <submittedName>
        <fullName evidence="2">Uncharacterized protein</fullName>
    </submittedName>
</protein>
<name>A0AAD6XTM6_9AGAR</name>
<evidence type="ECO:0000313" key="2">
    <source>
        <dbReference type="EMBL" id="KAJ7086404.1"/>
    </source>
</evidence>
<dbReference type="Proteomes" id="UP001222325">
    <property type="component" value="Unassembled WGS sequence"/>
</dbReference>
<feature type="compositionally biased region" description="Basic and acidic residues" evidence="1">
    <location>
        <begin position="119"/>
        <end position="131"/>
    </location>
</feature>
<organism evidence="2 3">
    <name type="scientific">Mycena belliarum</name>
    <dbReference type="NCBI Taxonomy" id="1033014"/>
    <lineage>
        <taxon>Eukaryota</taxon>
        <taxon>Fungi</taxon>
        <taxon>Dikarya</taxon>
        <taxon>Basidiomycota</taxon>
        <taxon>Agaricomycotina</taxon>
        <taxon>Agaricomycetes</taxon>
        <taxon>Agaricomycetidae</taxon>
        <taxon>Agaricales</taxon>
        <taxon>Marasmiineae</taxon>
        <taxon>Mycenaceae</taxon>
        <taxon>Mycena</taxon>
    </lineage>
</organism>
<comment type="caution">
    <text evidence="2">The sequence shown here is derived from an EMBL/GenBank/DDBJ whole genome shotgun (WGS) entry which is preliminary data.</text>
</comment>
<accession>A0AAD6XTM6</accession>
<gene>
    <name evidence="2" type="ORF">B0H15DRAFT_844473</name>
</gene>
<keyword evidence="3" id="KW-1185">Reference proteome</keyword>